<dbReference type="PaxDb" id="6239-C13A2.1"/>
<evidence type="ECO:0000256" key="7">
    <source>
        <dbReference type="ARBA" id="ARBA00023136"/>
    </source>
</evidence>
<feature type="chain" id="PRO_5004157254" description="Glycosyltransferase family 92 protein" evidence="9">
    <location>
        <begin position="23"/>
        <end position="498"/>
    </location>
</feature>
<keyword evidence="5" id="KW-0812">Transmembrane</keyword>
<dbReference type="AGR" id="WB:WBGene00015718"/>
<dbReference type="UCSC" id="C13A2.1">
    <property type="organism name" value="c. elegans"/>
</dbReference>
<dbReference type="Proteomes" id="UP000001940">
    <property type="component" value="Chromosome V"/>
</dbReference>
<evidence type="ECO:0000256" key="6">
    <source>
        <dbReference type="ARBA" id="ARBA00022989"/>
    </source>
</evidence>
<dbReference type="InterPro" id="IPR008166">
    <property type="entry name" value="Glyco_transf_92"/>
</dbReference>
<dbReference type="Pfam" id="PF01697">
    <property type="entry name" value="Glyco_transf_92"/>
    <property type="match status" value="1"/>
</dbReference>
<dbReference type="OrthoDB" id="5809216at2759"/>
<gene>
    <name evidence="10 12" type="ORF">C13A2.1</name>
    <name evidence="10" type="ORF">CELE_C13A2.1</name>
</gene>
<dbReference type="InParanoid" id="O16878"/>
<dbReference type="GO" id="GO:0016757">
    <property type="term" value="F:glycosyltransferase activity"/>
    <property type="evidence" value="ECO:0007669"/>
    <property type="project" value="UniProtKB-UniRule"/>
</dbReference>
<proteinExistence type="inferred from homology"/>
<protein>
    <recommendedName>
        <fullName evidence="8">Glycosyltransferase family 92 protein</fullName>
        <ecNumber evidence="8">2.4.1.-</ecNumber>
    </recommendedName>
</protein>
<sequence length="498" mass="57896">MHHRRLIHVAIFLLIFVLYSLFKKSPPPPSVKIELPVKPLKAFIYSAYYYPTSKSLGDNALALLMSINLPPTPHFSTPDFKEIIISAENSTSSIVVRTPHHKVNYNDHCLIMTIFATAQLIPNVEKIKMVSDDGMTEIPFTKPSYVNRDVVVCVAPLFVSEQWQNFLFAVHIYKKYGAFVNLYLISAVNTFYNLMKEYEEAGYLSIKPWVYVKFSGIPKAIADTNSQIELRSQAAAQSDCLLQYKEAAKFIMFFELEDVIIPRLAPTYVKEFQQLFNSDQLSYIYYQRENYNAVVTRYGGRFSLKNMFGSLTYKNFREAGKSVVDPLRVNYTSLHFPSHVPEIEKYIVSENVITHIKTVDWVDIIEDPNEKQVVEPLYYNGTSETIISKKDILDLEKDFRKMRKQLQLKKTLSKLPRIRYYSVLAYKCYTMKYYDLYYFNRRSGITCPGPLYCKFKQHPKINCMQANVTYSSMRKLLPITYYYATDPHFSEDIGCHAH</sequence>
<dbReference type="KEGG" id="cel:CELE_C13A2.1"/>
<dbReference type="CTD" id="182549"/>
<evidence type="ECO:0000313" key="11">
    <source>
        <dbReference type="Proteomes" id="UP000001940"/>
    </source>
</evidence>
<organism evidence="10 11">
    <name type="scientific">Caenorhabditis elegans</name>
    <dbReference type="NCBI Taxonomy" id="6239"/>
    <lineage>
        <taxon>Eukaryota</taxon>
        <taxon>Metazoa</taxon>
        <taxon>Ecdysozoa</taxon>
        <taxon>Nematoda</taxon>
        <taxon>Chromadorea</taxon>
        <taxon>Rhabditida</taxon>
        <taxon>Rhabditina</taxon>
        <taxon>Rhabditomorpha</taxon>
        <taxon>Rhabditoidea</taxon>
        <taxon>Rhabditidae</taxon>
        <taxon>Peloderinae</taxon>
        <taxon>Caenorhabditis</taxon>
    </lineage>
</organism>
<name>O16878_CAEEL</name>
<dbReference type="STRING" id="6239.C13A2.1.1"/>
<dbReference type="WormBase" id="C13A2.1">
    <property type="protein sequence ID" value="CE48248"/>
    <property type="gene ID" value="WBGene00015718"/>
</dbReference>
<dbReference type="RefSeq" id="NP_504854.4">
    <property type="nucleotide sequence ID" value="NM_072453.5"/>
</dbReference>
<dbReference type="InterPro" id="IPR052012">
    <property type="entry name" value="GTase_92"/>
</dbReference>
<dbReference type="EMBL" id="BX284605">
    <property type="protein sequence ID" value="CCD63108.2"/>
    <property type="molecule type" value="Genomic_DNA"/>
</dbReference>
<keyword evidence="7" id="KW-0472">Membrane</keyword>
<evidence type="ECO:0000256" key="9">
    <source>
        <dbReference type="SAM" id="SignalP"/>
    </source>
</evidence>
<dbReference type="GeneID" id="182549"/>
<evidence type="ECO:0000256" key="1">
    <source>
        <dbReference type="ARBA" id="ARBA00004167"/>
    </source>
</evidence>
<dbReference type="PANTHER" id="PTHR21645:SF17">
    <property type="entry name" value="GLYCOSYLTRANSFERASE FAMILY 92 PROTEIN-RELATED"/>
    <property type="match status" value="1"/>
</dbReference>
<reference evidence="10 11" key="1">
    <citation type="journal article" date="1998" name="Science">
        <title>Genome sequence of the nematode C. elegans: a platform for investigating biology.</title>
        <authorList>
            <consortium name="The C. elegans sequencing consortium"/>
            <person name="Sulson J.E."/>
            <person name="Waterston R."/>
        </authorList>
    </citation>
    <scope>NUCLEOTIDE SEQUENCE [LARGE SCALE GENOMIC DNA]</scope>
    <source>
        <strain evidence="10 11">Bristol N2</strain>
    </source>
</reference>
<comment type="subcellular location">
    <subcellularLocation>
        <location evidence="1">Membrane</location>
        <topology evidence="1">Single-pass membrane protein</topology>
    </subcellularLocation>
</comment>
<dbReference type="GO" id="GO:0016020">
    <property type="term" value="C:membrane"/>
    <property type="evidence" value="ECO:0007669"/>
    <property type="project" value="UniProtKB-SubCell"/>
</dbReference>
<dbReference type="PANTHER" id="PTHR21645">
    <property type="entry name" value="GLYCOSYLTRANSFERASE FAMILY 92 PROTEIN"/>
    <property type="match status" value="1"/>
</dbReference>
<evidence type="ECO:0000313" key="10">
    <source>
        <dbReference type="EMBL" id="CCD63108.2"/>
    </source>
</evidence>
<dbReference type="HOGENOM" id="CLU_028496_1_0_1"/>
<evidence type="ECO:0000256" key="5">
    <source>
        <dbReference type="ARBA" id="ARBA00022692"/>
    </source>
</evidence>
<evidence type="ECO:0000256" key="3">
    <source>
        <dbReference type="ARBA" id="ARBA00022676"/>
    </source>
</evidence>
<dbReference type="eggNOG" id="KOG4735">
    <property type="taxonomic scope" value="Eukaryota"/>
</dbReference>
<evidence type="ECO:0000256" key="4">
    <source>
        <dbReference type="ARBA" id="ARBA00022679"/>
    </source>
</evidence>
<keyword evidence="9" id="KW-0732">Signal</keyword>
<keyword evidence="4 8" id="KW-0808">Transferase</keyword>
<evidence type="ECO:0000256" key="8">
    <source>
        <dbReference type="RuleBase" id="RU366017"/>
    </source>
</evidence>
<dbReference type="EC" id="2.4.1.-" evidence="8"/>
<keyword evidence="11" id="KW-1185">Reference proteome</keyword>
<feature type="signal peptide" evidence="9">
    <location>
        <begin position="1"/>
        <end position="22"/>
    </location>
</feature>
<evidence type="ECO:0000256" key="2">
    <source>
        <dbReference type="ARBA" id="ARBA00007647"/>
    </source>
</evidence>
<dbReference type="AlphaFoldDB" id="O16878"/>
<evidence type="ECO:0000313" key="12">
    <source>
        <dbReference type="WormBase" id="C13A2.1"/>
    </source>
</evidence>
<keyword evidence="6" id="KW-1133">Transmembrane helix</keyword>
<accession>O16878</accession>
<keyword evidence="3 8" id="KW-0328">Glycosyltransferase</keyword>
<dbReference type="FunCoup" id="O16878">
    <property type="interactions" value="14"/>
</dbReference>
<comment type="similarity">
    <text evidence="2 8">Belongs to the glycosyltransferase 92 family.</text>
</comment>